<evidence type="ECO:0000313" key="2">
    <source>
        <dbReference type="Proteomes" id="UP001642540"/>
    </source>
</evidence>
<proteinExistence type="predicted"/>
<name>A0ABP1RTQ9_9HEXA</name>
<sequence length="105" mass="12373">MINERHFLFSFDIYAESNGWVNQTSQAWLMTTRYIFVTQNKRMKICVFVGINYATCLLKKESVHQSSNPYPFFTHSHQKLLCAVIKSISPFFEKRKSKEIKTNAE</sequence>
<dbReference type="Proteomes" id="UP001642540">
    <property type="component" value="Unassembled WGS sequence"/>
</dbReference>
<organism evidence="1 2">
    <name type="scientific">Orchesella dallaii</name>
    <dbReference type="NCBI Taxonomy" id="48710"/>
    <lineage>
        <taxon>Eukaryota</taxon>
        <taxon>Metazoa</taxon>
        <taxon>Ecdysozoa</taxon>
        <taxon>Arthropoda</taxon>
        <taxon>Hexapoda</taxon>
        <taxon>Collembola</taxon>
        <taxon>Entomobryomorpha</taxon>
        <taxon>Entomobryoidea</taxon>
        <taxon>Orchesellidae</taxon>
        <taxon>Orchesellinae</taxon>
        <taxon>Orchesella</taxon>
    </lineage>
</organism>
<accession>A0ABP1RTQ9</accession>
<gene>
    <name evidence="1" type="ORF">ODALV1_LOCUS26035</name>
</gene>
<keyword evidence="2" id="KW-1185">Reference proteome</keyword>
<protein>
    <submittedName>
        <fullName evidence="1">Uncharacterized protein</fullName>
    </submittedName>
</protein>
<dbReference type="EMBL" id="CAXLJM020000108">
    <property type="protein sequence ID" value="CAL8135554.1"/>
    <property type="molecule type" value="Genomic_DNA"/>
</dbReference>
<comment type="caution">
    <text evidence="1">The sequence shown here is derived from an EMBL/GenBank/DDBJ whole genome shotgun (WGS) entry which is preliminary data.</text>
</comment>
<reference evidence="1 2" key="1">
    <citation type="submission" date="2024-08" db="EMBL/GenBank/DDBJ databases">
        <authorList>
            <person name="Cucini C."/>
            <person name="Frati F."/>
        </authorList>
    </citation>
    <scope>NUCLEOTIDE SEQUENCE [LARGE SCALE GENOMIC DNA]</scope>
</reference>
<evidence type="ECO:0000313" key="1">
    <source>
        <dbReference type="EMBL" id="CAL8135554.1"/>
    </source>
</evidence>